<dbReference type="AlphaFoldDB" id="A0A8H3DHM5"/>
<evidence type="ECO:0000313" key="1">
    <source>
        <dbReference type="EMBL" id="CAE6528436.1"/>
    </source>
</evidence>
<name>A0A8H3DHM5_9AGAM</name>
<protein>
    <submittedName>
        <fullName evidence="1">Uncharacterized protein</fullName>
    </submittedName>
</protein>
<reference evidence="1" key="1">
    <citation type="submission" date="2021-01" db="EMBL/GenBank/DDBJ databases">
        <authorList>
            <person name="Kaushik A."/>
        </authorList>
    </citation>
    <scope>NUCLEOTIDE SEQUENCE</scope>
    <source>
        <strain evidence="1">AG4-RS23</strain>
    </source>
</reference>
<organism evidence="1 2">
    <name type="scientific">Rhizoctonia solani</name>
    <dbReference type="NCBI Taxonomy" id="456999"/>
    <lineage>
        <taxon>Eukaryota</taxon>
        <taxon>Fungi</taxon>
        <taxon>Dikarya</taxon>
        <taxon>Basidiomycota</taxon>
        <taxon>Agaricomycotina</taxon>
        <taxon>Agaricomycetes</taxon>
        <taxon>Cantharellales</taxon>
        <taxon>Ceratobasidiaceae</taxon>
        <taxon>Rhizoctonia</taxon>
    </lineage>
</organism>
<dbReference type="Proteomes" id="UP000663861">
    <property type="component" value="Unassembled WGS sequence"/>
</dbReference>
<comment type="caution">
    <text evidence="1">The sequence shown here is derived from an EMBL/GenBank/DDBJ whole genome shotgun (WGS) entry which is preliminary data.</text>
</comment>
<gene>
    <name evidence="1" type="ORF">RDB_LOCUS169472</name>
</gene>
<accession>A0A8H3DHM5</accession>
<proteinExistence type="predicted"/>
<sequence>MLITALDSALEASDLTLSTDQTSLIDAPLSDASTLIEAAAPIFRQLCPDPPGAPINLPSILRHPLSCLRLYAVTEILFSILIDKPTLFRYEVAITDTGHPDPDPSTPVAQSDGIIQWRHGMSDQIILVFANMKIMRQDGFKPSREAIASLERDIGGIQPPDGSSSERFLAIMRSVVNECWRQAAFIYLYMGVRGDSSGASSVKQAFKCFMKLLGGTRSGRMPDEFLILPLILISPAAQENRDREVIRRRLVGLHRGDRTHIANCYMLYVIEDYWARADAEARPIMWSDVAISRRKVLGI</sequence>
<evidence type="ECO:0000313" key="2">
    <source>
        <dbReference type="Proteomes" id="UP000663861"/>
    </source>
</evidence>
<dbReference type="InterPro" id="IPR021858">
    <property type="entry name" value="Fun_TF"/>
</dbReference>
<dbReference type="EMBL" id="CAJMWY010004342">
    <property type="protein sequence ID" value="CAE6528436.1"/>
    <property type="molecule type" value="Genomic_DNA"/>
</dbReference>
<dbReference type="Pfam" id="PF11951">
    <property type="entry name" value="Fungal_trans_2"/>
    <property type="match status" value="1"/>
</dbReference>